<evidence type="ECO:0000256" key="1">
    <source>
        <dbReference type="ARBA" id="ARBA00009646"/>
    </source>
</evidence>
<dbReference type="CDD" id="cd00161">
    <property type="entry name" value="beta-trefoil_Ricin-like"/>
    <property type="match status" value="1"/>
</dbReference>
<dbReference type="Pfam" id="PF00030">
    <property type="entry name" value="Crystall"/>
    <property type="match status" value="1"/>
</dbReference>
<dbReference type="InterPro" id="IPR011024">
    <property type="entry name" value="G_crystallin-like"/>
</dbReference>
<keyword evidence="5" id="KW-1185">Reference proteome</keyword>
<dbReference type="PROSITE" id="PS50231">
    <property type="entry name" value="RICIN_B_LECTIN"/>
    <property type="match status" value="1"/>
</dbReference>
<dbReference type="Gene3D" id="2.60.20.10">
    <property type="entry name" value="Crystallins"/>
    <property type="match status" value="2"/>
</dbReference>
<dbReference type="SUPFAM" id="SSF50405">
    <property type="entry name" value="Actin-crosslinking proteins"/>
    <property type="match status" value="1"/>
</dbReference>
<evidence type="ECO:0000313" key="4">
    <source>
        <dbReference type="EMBL" id="MBD2544621.1"/>
    </source>
</evidence>
<organism evidence="4 5">
    <name type="scientific">Planktothricoides raciborskii FACHB-1370</name>
    <dbReference type="NCBI Taxonomy" id="2949576"/>
    <lineage>
        <taxon>Bacteria</taxon>
        <taxon>Bacillati</taxon>
        <taxon>Cyanobacteriota</taxon>
        <taxon>Cyanophyceae</taxon>
        <taxon>Oscillatoriophycideae</taxon>
        <taxon>Oscillatoriales</taxon>
        <taxon>Oscillatoriaceae</taxon>
        <taxon>Planktothricoides</taxon>
    </lineage>
</organism>
<feature type="domain" description="Beta/gamma crystallin 'Greek key'" evidence="3">
    <location>
        <begin position="270"/>
        <end position="326"/>
    </location>
</feature>
<dbReference type="NCBIfam" id="NF038108">
    <property type="entry name" value="RiPP_NF038108"/>
    <property type="match status" value="1"/>
</dbReference>
<dbReference type="CDD" id="cd00257">
    <property type="entry name" value="beta-trefoil_FSCN-like"/>
    <property type="match status" value="1"/>
</dbReference>
<dbReference type="RefSeq" id="WP_190878503.1">
    <property type="nucleotide sequence ID" value="NZ_JACJSK010000014.1"/>
</dbReference>
<dbReference type="Pfam" id="PF14200">
    <property type="entry name" value="RicinB_lectin_2"/>
    <property type="match status" value="1"/>
</dbReference>
<dbReference type="SUPFAM" id="SSF49695">
    <property type="entry name" value="gamma-Crystallin-like"/>
    <property type="match status" value="2"/>
</dbReference>
<dbReference type="EMBL" id="JACJSK010000014">
    <property type="protein sequence ID" value="MBD2544621.1"/>
    <property type="molecule type" value="Genomic_DNA"/>
</dbReference>
<evidence type="ECO:0000259" key="3">
    <source>
        <dbReference type="PROSITE" id="PS50915"/>
    </source>
</evidence>
<accession>A0ABR8EG97</accession>
<gene>
    <name evidence="4" type="ORF">H6G72_12385</name>
</gene>
<dbReference type="InterPro" id="IPR000772">
    <property type="entry name" value="Ricin_B_lectin"/>
</dbReference>
<proteinExistence type="inferred from homology"/>
<dbReference type="InterPro" id="IPR008999">
    <property type="entry name" value="Actin-crosslinking"/>
</dbReference>
<keyword evidence="2" id="KW-0677">Repeat</keyword>
<evidence type="ECO:0000256" key="2">
    <source>
        <dbReference type="ARBA" id="ARBA00022737"/>
    </source>
</evidence>
<dbReference type="InterPro" id="IPR035992">
    <property type="entry name" value="Ricin_B-like_lectins"/>
</dbReference>
<dbReference type="SUPFAM" id="SSF50370">
    <property type="entry name" value="Ricin B-like lectins"/>
    <property type="match status" value="1"/>
</dbReference>
<comment type="caution">
    <text evidence="4">The sequence shown here is derived from an EMBL/GenBank/DDBJ whole genome shotgun (WGS) entry which is preliminary data.</text>
</comment>
<feature type="domain" description="Beta/gamma crystallin 'Greek key'" evidence="3">
    <location>
        <begin position="186"/>
        <end position="227"/>
    </location>
</feature>
<protein>
    <submittedName>
        <fullName evidence="4">Cys-every-fifth RiPP peptide CefA</fullName>
    </submittedName>
</protein>
<dbReference type="SMART" id="SM00247">
    <property type="entry name" value="XTALbg"/>
    <property type="match status" value="2"/>
</dbReference>
<evidence type="ECO:0000313" key="5">
    <source>
        <dbReference type="Proteomes" id="UP000641954"/>
    </source>
</evidence>
<name>A0ABR8EG97_9CYAN</name>
<reference evidence="4 5" key="1">
    <citation type="journal article" date="2020" name="ISME J.">
        <title>Comparative genomics reveals insights into cyanobacterial evolution and habitat adaptation.</title>
        <authorList>
            <person name="Chen M.Y."/>
            <person name="Teng W.K."/>
            <person name="Zhao L."/>
            <person name="Hu C.X."/>
            <person name="Zhou Y.K."/>
            <person name="Han B.P."/>
            <person name="Song L.R."/>
            <person name="Shu W.S."/>
        </authorList>
    </citation>
    <scope>NUCLEOTIDE SEQUENCE [LARGE SCALE GENOMIC DNA]</scope>
    <source>
        <strain evidence="4 5">FACHB-1370</strain>
    </source>
</reference>
<dbReference type="SMART" id="SM00458">
    <property type="entry name" value="RICIN"/>
    <property type="match status" value="1"/>
</dbReference>
<dbReference type="Proteomes" id="UP000641954">
    <property type="component" value="Unassembled WGS sequence"/>
</dbReference>
<sequence>MQYLVKPIVTHSGNSPLFSYENTRPNVGRTYAITSVKSKLVLTLSDGKLTQQKWTGSDNQKWKIIPLSDYSEVIASDGSYYQKSTCKIECVANGQVLDVPGSSTDNEVQIISYSWNGNPNQQWRLLELDGGVHRIENVNSGKVMDLSNASLDEGAAIQQFPSNNGDNQKWLLSEVTSGSDGALFEKKAIVYKNDNFNPPFQEIGPGTYDMGDLAFGNDEISSVRVPEGLRVIMYEDANFKGDKRMLYRDYDFWASGDSFNDKTSAILVEEVATFYSQPNYQGKKLILGIGRYDLTKIGGSAGTPEYGTGDFDINWDNAIMSMKVPSGLIITLYNENNFTGYTWVFNEDVPDLGQYKYGNGVPASSIVSSIIIKALGVVIPDNVLNFGDTISLKSDYTNRWLSANSNGSLQQQPQDHDWEKFEVIRAGDTQYSGIVSYGDIIALKSTAHNQYISAESNGNAKADRTSISNEVKFVVVRAGTSESNVFVSQGDKIALKSLPYNKYVGCQSSESNYLVTASVDQVRVYETFTIDSDSKPENTPDESGSVSSVCGLEACPNDICGAAACGAAAGFANVCGADACGVAACGVAGSLVSACGAAAAGIAACGLDFAGAGVSGASACGAAVSGIGACGADACGAAACGAAACGAAACGAAACGADACGADACSADASGIGGSGANACAADAGGVDFCGADACAANVCAINLCPADACAADACAIDIIPIIPGI</sequence>
<dbReference type="InterPro" id="IPR001064">
    <property type="entry name" value="Beta/gamma_crystallin"/>
</dbReference>
<dbReference type="Gene3D" id="2.80.10.50">
    <property type="match status" value="3"/>
</dbReference>
<dbReference type="PROSITE" id="PS50915">
    <property type="entry name" value="CRYSTALLIN_BETA_GAMMA"/>
    <property type="match status" value="2"/>
</dbReference>
<comment type="similarity">
    <text evidence="1">Belongs to the beta/gamma-crystallin family.</text>
</comment>
<dbReference type="SUPFAM" id="SSF141571">
    <property type="entry name" value="Pentapeptide repeat-like"/>
    <property type="match status" value="1"/>
</dbReference>